<feature type="region of interest" description="Disordered" evidence="1">
    <location>
        <begin position="513"/>
        <end position="553"/>
    </location>
</feature>
<evidence type="ECO:0000256" key="1">
    <source>
        <dbReference type="SAM" id="MobiDB-lite"/>
    </source>
</evidence>
<feature type="compositionally biased region" description="Basic residues" evidence="1">
    <location>
        <begin position="529"/>
        <end position="540"/>
    </location>
</feature>
<dbReference type="EMBL" id="JABSTU010006805">
    <property type="protein sequence ID" value="KAH7932246.1"/>
    <property type="molecule type" value="Genomic_DNA"/>
</dbReference>
<evidence type="ECO:0000313" key="2">
    <source>
        <dbReference type="EMBL" id="KAH7932246.1"/>
    </source>
</evidence>
<keyword evidence="3" id="KW-1185">Reference proteome</keyword>
<dbReference type="AlphaFoldDB" id="A0A9J6CUX7"/>
<reference evidence="2" key="2">
    <citation type="submission" date="2021-09" db="EMBL/GenBank/DDBJ databases">
        <authorList>
            <person name="Jia N."/>
            <person name="Wang J."/>
            <person name="Shi W."/>
            <person name="Du L."/>
            <person name="Sun Y."/>
            <person name="Zhan W."/>
            <person name="Jiang J."/>
            <person name="Wang Q."/>
            <person name="Zhang B."/>
            <person name="Ji P."/>
            <person name="Sakyi L.B."/>
            <person name="Cui X."/>
            <person name="Yuan T."/>
            <person name="Jiang B."/>
            <person name="Yang W."/>
            <person name="Lam T.T.-Y."/>
            <person name="Chang Q."/>
            <person name="Ding S."/>
            <person name="Wang X."/>
            <person name="Zhu J."/>
            <person name="Ruan X."/>
            <person name="Zhao L."/>
            <person name="Wei J."/>
            <person name="Que T."/>
            <person name="Du C."/>
            <person name="Cheng J."/>
            <person name="Dai P."/>
            <person name="Han X."/>
            <person name="Huang E."/>
            <person name="Gao Y."/>
            <person name="Liu J."/>
            <person name="Shao H."/>
            <person name="Ye R."/>
            <person name="Li L."/>
            <person name="Wei W."/>
            <person name="Wang X."/>
            <person name="Wang C."/>
            <person name="Huo Q."/>
            <person name="Li W."/>
            <person name="Guo W."/>
            <person name="Chen H."/>
            <person name="Chen S."/>
            <person name="Zhou L."/>
            <person name="Zhou L."/>
            <person name="Ni X."/>
            <person name="Tian J."/>
            <person name="Zhou Y."/>
            <person name="Sheng Y."/>
            <person name="Liu T."/>
            <person name="Pan Y."/>
            <person name="Xia L."/>
            <person name="Li J."/>
            <person name="Zhao F."/>
            <person name="Cao W."/>
        </authorList>
    </citation>
    <scope>NUCLEOTIDE SEQUENCE</scope>
    <source>
        <strain evidence="2">Rmic-2018</strain>
        <tissue evidence="2">Larvae</tissue>
    </source>
</reference>
<organism evidence="2 3">
    <name type="scientific">Rhipicephalus microplus</name>
    <name type="common">Cattle tick</name>
    <name type="synonym">Boophilus microplus</name>
    <dbReference type="NCBI Taxonomy" id="6941"/>
    <lineage>
        <taxon>Eukaryota</taxon>
        <taxon>Metazoa</taxon>
        <taxon>Ecdysozoa</taxon>
        <taxon>Arthropoda</taxon>
        <taxon>Chelicerata</taxon>
        <taxon>Arachnida</taxon>
        <taxon>Acari</taxon>
        <taxon>Parasitiformes</taxon>
        <taxon>Ixodida</taxon>
        <taxon>Ixodoidea</taxon>
        <taxon>Ixodidae</taxon>
        <taxon>Rhipicephalinae</taxon>
        <taxon>Rhipicephalus</taxon>
        <taxon>Boophilus</taxon>
    </lineage>
</organism>
<evidence type="ECO:0000313" key="3">
    <source>
        <dbReference type="Proteomes" id="UP000821866"/>
    </source>
</evidence>
<protein>
    <submittedName>
        <fullName evidence="2">Uncharacterized protein</fullName>
    </submittedName>
</protein>
<feature type="compositionally biased region" description="Low complexity" evidence="1">
    <location>
        <begin position="20"/>
        <end position="33"/>
    </location>
</feature>
<sequence>MASGSLRSSKRHNVQYTKASSTSRSLRKSPSGSHKSTRAHQWTNYDKYHQYYYYDKQLRADWRTSIFIEGRKVVLHISLVTPSAELIQSTPSSTTATIVHPTTGFCYETCSDEQCKMNKINSTFLCHCQCQASGTLNQAIQLAMNYSCEDVFPDSRNIAVHKMIWQKRPPTSWSGNPKCCCRDKTTERFKDISPKNNVDYGKSSGRDFDDCNATQDLNHCKGTLFHYIAKISKNQKMIISVAIPSAVRLHAGINDFSIILQDVLRTTSGSDSNGEHTPMGVAYKLGTMNGQPQPILLWFSHSYRSTYYASVLTCVVLKPKKYTSLPHIGTVDTDRKFIHPVLIEVQPQPACLCIWVVISVTTTEFTANDQDMKVIEFRAILTTGYNMSYNMAENYNEMRLWTLRNNPSEKRSGIYNIVLSSENFDICPNQSRLPGPEEMLLIKQDKFSLSFSASPSSQFMSSELYPTSEAQIDDVAIVAYIKPNNKNAMEDSTNGSTLKHHGGRNIHHQTKVWGNHFTGGHNREVRPGKLARRKGLQKRMYKPEPKSYPALQA</sequence>
<reference evidence="2" key="1">
    <citation type="journal article" date="2020" name="Cell">
        <title>Large-Scale Comparative Analyses of Tick Genomes Elucidate Their Genetic Diversity and Vector Capacities.</title>
        <authorList>
            <consortium name="Tick Genome and Microbiome Consortium (TIGMIC)"/>
            <person name="Jia N."/>
            <person name="Wang J."/>
            <person name="Shi W."/>
            <person name="Du L."/>
            <person name="Sun Y."/>
            <person name="Zhan W."/>
            <person name="Jiang J.F."/>
            <person name="Wang Q."/>
            <person name="Zhang B."/>
            <person name="Ji P."/>
            <person name="Bell-Sakyi L."/>
            <person name="Cui X.M."/>
            <person name="Yuan T.T."/>
            <person name="Jiang B.G."/>
            <person name="Yang W.F."/>
            <person name="Lam T.T."/>
            <person name="Chang Q.C."/>
            <person name="Ding S.J."/>
            <person name="Wang X.J."/>
            <person name="Zhu J.G."/>
            <person name="Ruan X.D."/>
            <person name="Zhao L."/>
            <person name="Wei J.T."/>
            <person name="Ye R.Z."/>
            <person name="Que T.C."/>
            <person name="Du C.H."/>
            <person name="Zhou Y.H."/>
            <person name="Cheng J.X."/>
            <person name="Dai P.F."/>
            <person name="Guo W.B."/>
            <person name="Han X.H."/>
            <person name="Huang E.J."/>
            <person name="Li L.F."/>
            <person name="Wei W."/>
            <person name="Gao Y.C."/>
            <person name="Liu J.Z."/>
            <person name="Shao H.Z."/>
            <person name="Wang X."/>
            <person name="Wang C.C."/>
            <person name="Yang T.C."/>
            <person name="Huo Q.B."/>
            <person name="Li W."/>
            <person name="Chen H.Y."/>
            <person name="Chen S.E."/>
            <person name="Zhou L.G."/>
            <person name="Ni X.B."/>
            <person name="Tian J.H."/>
            <person name="Sheng Y."/>
            <person name="Liu T."/>
            <person name="Pan Y.S."/>
            <person name="Xia L.Y."/>
            <person name="Li J."/>
            <person name="Zhao F."/>
            <person name="Cao W.C."/>
        </authorList>
    </citation>
    <scope>NUCLEOTIDE SEQUENCE</scope>
    <source>
        <strain evidence="2">Rmic-2018</strain>
    </source>
</reference>
<feature type="region of interest" description="Disordered" evidence="1">
    <location>
        <begin position="1"/>
        <end position="39"/>
    </location>
</feature>
<comment type="caution">
    <text evidence="2">The sequence shown here is derived from an EMBL/GenBank/DDBJ whole genome shotgun (WGS) entry which is preliminary data.</text>
</comment>
<name>A0A9J6CUX7_RHIMP</name>
<accession>A0A9J6CUX7</accession>
<gene>
    <name evidence="2" type="ORF">HPB51_029387</name>
</gene>
<dbReference type="Proteomes" id="UP000821866">
    <property type="component" value="Unassembled WGS sequence"/>
</dbReference>
<proteinExistence type="predicted"/>